<reference evidence="2 3" key="1">
    <citation type="submission" date="2018-11" db="EMBL/GenBank/DDBJ databases">
        <title>Genomic Encyclopedia of Type Strains, Phase IV (KMG-IV): sequencing the most valuable type-strain genomes for metagenomic binning, comparative biology and taxonomic classification.</title>
        <authorList>
            <person name="Goeker M."/>
        </authorList>
    </citation>
    <scope>NUCLEOTIDE SEQUENCE [LARGE SCALE GENOMIC DNA]</scope>
    <source>
        <strain evidence="2 3">DSM 100275</strain>
    </source>
</reference>
<keyword evidence="3" id="KW-1185">Reference proteome</keyword>
<evidence type="ECO:0000313" key="2">
    <source>
        <dbReference type="EMBL" id="ROR34438.1"/>
    </source>
</evidence>
<name>A0A3N1Y7F1_9GAMM</name>
<proteinExistence type="predicted"/>
<dbReference type="PANTHER" id="PTHR39158:SF1">
    <property type="entry name" value="DNAJ HOMOLOG SUBFAMILY C MEMBER 28"/>
    <property type="match status" value="1"/>
</dbReference>
<dbReference type="PANTHER" id="PTHR39158">
    <property type="entry name" value="OS08G0560600 PROTEIN"/>
    <property type="match status" value="1"/>
</dbReference>
<dbReference type="RefSeq" id="WP_123399612.1">
    <property type="nucleotide sequence ID" value="NZ_RJVI01000001.1"/>
</dbReference>
<accession>A0A3N1Y7F1</accession>
<feature type="domain" description="DnaJ homologue subfamily C member 28 conserved" evidence="1">
    <location>
        <begin position="7"/>
        <end position="73"/>
    </location>
</feature>
<organism evidence="2 3">
    <name type="scientific">Inmirania thermothiophila</name>
    <dbReference type="NCBI Taxonomy" id="1750597"/>
    <lineage>
        <taxon>Bacteria</taxon>
        <taxon>Pseudomonadati</taxon>
        <taxon>Pseudomonadota</taxon>
        <taxon>Gammaproteobacteria</taxon>
        <taxon>Chromatiales</taxon>
        <taxon>Ectothiorhodospiraceae</taxon>
        <taxon>Inmirania</taxon>
    </lineage>
</organism>
<dbReference type="InterPro" id="IPR052573">
    <property type="entry name" value="DnaJ_C_subfamily_28"/>
</dbReference>
<gene>
    <name evidence="2" type="ORF">EDC57_0336</name>
</gene>
<protein>
    <submittedName>
        <fullName evidence="2">Uncharacterized protein DUF1992</fullName>
    </submittedName>
</protein>
<dbReference type="OrthoDB" id="9798476at2"/>
<sequence>MWLIDQIAEARIREAMAQGAFDGLPGAGRPLVLDDDRHVPEHLRVAYRILRNAGFLPPEAALRREIRTVEERAALSRRLQCLLIRLDETRAARLRRGPYAARLAARFAAP</sequence>
<dbReference type="Proteomes" id="UP000276634">
    <property type="component" value="Unassembled WGS sequence"/>
</dbReference>
<dbReference type="InterPro" id="IPR018961">
    <property type="entry name" value="DnaJ_homolog_subfam-C_membr-28"/>
</dbReference>
<comment type="caution">
    <text evidence="2">The sequence shown here is derived from an EMBL/GenBank/DDBJ whole genome shotgun (WGS) entry which is preliminary data.</text>
</comment>
<dbReference type="AlphaFoldDB" id="A0A3N1Y7F1"/>
<evidence type="ECO:0000313" key="3">
    <source>
        <dbReference type="Proteomes" id="UP000276634"/>
    </source>
</evidence>
<dbReference type="Pfam" id="PF09350">
    <property type="entry name" value="DJC28_CD"/>
    <property type="match status" value="1"/>
</dbReference>
<dbReference type="EMBL" id="RJVI01000001">
    <property type="protein sequence ID" value="ROR34438.1"/>
    <property type="molecule type" value="Genomic_DNA"/>
</dbReference>
<evidence type="ECO:0000259" key="1">
    <source>
        <dbReference type="Pfam" id="PF09350"/>
    </source>
</evidence>